<evidence type="ECO:0000256" key="1">
    <source>
        <dbReference type="SAM" id="MobiDB-lite"/>
    </source>
</evidence>
<comment type="caution">
    <text evidence="2">The sequence shown here is derived from an EMBL/GenBank/DDBJ whole genome shotgun (WGS) entry which is preliminary data.</text>
</comment>
<organism evidence="2 3">
    <name type="scientific">Menidia menidia</name>
    <name type="common">Atlantic silverside</name>
    <dbReference type="NCBI Taxonomy" id="238744"/>
    <lineage>
        <taxon>Eukaryota</taxon>
        <taxon>Metazoa</taxon>
        <taxon>Chordata</taxon>
        <taxon>Craniata</taxon>
        <taxon>Vertebrata</taxon>
        <taxon>Euteleostomi</taxon>
        <taxon>Actinopterygii</taxon>
        <taxon>Neopterygii</taxon>
        <taxon>Teleostei</taxon>
        <taxon>Neoteleostei</taxon>
        <taxon>Acanthomorphata</taxon>
        <taxon>Ovalentaria</taxon>
        <taxon>Atherinomorphae</taxon>
        <taxon>Atheriniformes</taxon>
        <taxon>Atherinopsidae</taxon>
        <taxon>Menidiinae</taxon>
        <taxon>Menidia</taxon>
    </lineage>
</organism>
<protein>
    <submittedName>
        <fullName evidence="2">(Atlantic silverside) hypothetical protein</fullName>
    </submittedName>
</protein>
<dbReference type="Proteomes" id="UP000677803">
    <property type="component" value="Unassembled WGS sequence"/>
</dbReference>
<dbReference type="OrthoDB" id="8963080at2759"/>
<name>A0A8S4BB04_9TELE</name>
<dbReference type="AlphaFoldDB" id="A0A8S4BB04"/>
<feature type="non-terminal residue" evidence="2">
    <location>
        <position position="1"/>
    </location>
</feature>
<feature type="non-terminal residue" evidence="2">
    <location>
        <position position="210"/>
    </location>
</feature>
<evidence type="ECO:0000313" key="3">
    <source>
        <dbReference type="Proteomes" id="UP000677803"/>
    </source>
</evidence>
<feature type="compositionally biased region" description="Low complexity" evidence="1">
    <location>
        <begin position="78"/>
        <end position="96"/>
    </location>
</feature>
<gene>
    <name evidence="2" type="ORF">MMEN_LOCUS15673</name>
</gene>
<feature type="region of interest" description="Disordered" evidence="1">
    <location>
        <begin position="64"/>
        <end position="116"/>
    </location>
</feature>
<sequence>TATFCCEPQLFTEGVLVLTDTSDTEVDSDIFDELVRSGVRAFRVGYQKQLATDIEISLVEDESESSVQANPLVPPTSPVSLSDHSSSPASSCSSDSTLILKSTKSRKKGQEELDRDQAKQMVYTVLRSNPKGEEIFNEYDKTKTLSDATRRQMVNILVADMIESHGRIPPIGVRTNYALGIATLFPYLQDPYSKNGYGFLYVQKSKFFSI</sequence>
<dbReference type="PANTHER" id="PTHR31025:SF29">
    <property type="entry name" value="SI:CH211-196P9.1"/>
    <property type="match status" value="1"/>
</dbReference>
<reference evidence="2" key="1">
    <citation type="submission" date="2021-05" db="EMBL/GenBank/DDBJ databases">
        <authorList>
            <person name="Tigano A."/>
        </authorList>
    </citation>
    <scope>NUCLEOTIDE SEQUENCE</scope>
</reference>
<proteinExistence type="predicted"/>
<keyword evidence="3" id="KW-1185">Reference proteome</keyword>
<accession>A0A8S4BB04</accession>
<evidence type="ECO:0000313" key="2">
    <source>
        <dbReference type="EMBL" id="CAG5965189.1"/>
    </source>
</evidence>
<dbReference type="EMBL" id="CAJRST010027668">
    <property type="protein sequence ID" value="CAG5965189.1"/>
    <property type="molecule type" value="Genomic_DNA"/>
</dbReference>
<dbReference type="PANTHER" id="PTHR31025">
    <property type="entry name" value="SI:CH211-196P9.1-RELATED"/>
    <property type="match status" value="1"/>
</dbReference>